<dbReference type="AlphaFoldDB" id="A0AAU9M2G0"/>
<accession>A0AAU9M2G0</accession>
<dbReference type="EMBL" id="CAKMRJ010000729">
    <property type="protein sequence ID" value="CAH1420002.1"/>
    <property type="molecule type" value="Genomic_DNA"/>
</dbReference>
<dbReference type="Proteomes" id="UP001157418">
    <property type="component" value="Unassembled WGS sequence"/>
</dbReference>
<protein>
    <recommendedName>
        <fullName evidence="4">Transposase, Ptta/En/Spm, plant</fullName>
    </recommendedName>
</protein>
<proteinExistence type="predicted"/>
<comment type="caution">
    <text evidence="2">The sequence shown here is derived from an EMBL/GenBank/DDBJ whole genome shotgun (WGS) entry which is preliminary data.</text>
</comment>
<evidence type="ECO:0008006" key="4">
    <source>
        <dbReference type="Google" id="ProtNLM"/>
    </source>
</evidence>
<sequence length="319" mass="37018">MEADEIFQVEKRFESPLTVTRVERLCLPSTITTYEQIYDDENEGTGEEDEEVEDFEDGDDENELFYSEEEFEDEDDGDGCLGLGKSTAYVLVSIGRIWIICGPGSMTMYKWHSQENGNIFNAFKCVLKDRYRDRMKRNRIKSGDMAQNDEKPIPPDHSTYFEGMHNYRPKRVPENVWLRLCDHWSTDKWRNNSKIAQQNRKTADANGSTTRHTTGSIGFHEHCNNLEKLKGKPPTQYDVFMKTHGTTESKKNIFTGDHENLEYCSQAAKKAHVDRLRAQVSTMEQQQQQMKEQMEMVIRMMNMSGHQPHAPPDNPPEDN</sequence>
<keyword evidence="3" id="KW-1185">Reference proteome</keyword>
<dbReference type="InterPro" id="IPR004252">
    <property type="entry name" value="Probable_transposase_24"/>
</dbReference>
<dbReference type="Pfam" id="PF03004">
    <property type="entry name" value="Transposase_24"/>
    <property type="match status" value="1"/>
</dbReference>
<feature type="compositionally biased region" description="Polar residues" evidence="1">
    <location>
        <begin position="193"/>
        <end position="216"/>
    </location>
</feature>
<feature type="region of interest" description="Disordered" evidence="1">
    <location>
        <begin position="193"/>
        <end position="219"/>
    </location>
</feature>
<name>A0AAU9M2G0_9ASTR</name>
<organism evidence="2 3">
    <name type="scientific">Lactuca virosa</name>
    <dbReference type="NCBI Taxonomy" id="75947"/>
    <lineage>
        <taxon>Eukaryota</taxon>
        <taxon>Viridiplantae</taxon>
        <taxon>Streptophyta</taxon>
        <taxon>Embryophyta</taxon>
        <taxon>Tracheophyta</taxon>
        <taxon>Spermatophyta</taxon>
        <taxon>Magnoliopsida</taxon>
        <taxon>eudicotyledons</taxon>
        <taxon>Gunneridae</taxon>
        <taxon>Pentapetalae</taxon>
        <taxon>asterids</taxon>
        <taxon>campanulids</taxon>
        <taxon>Asterales</taxon>
        <taxon>Asteraceae</taxon>
        <taxon>Cichorioideae</taxon>
        <taxon>Cichorieae</taxon>
        <taxon>Lactucinae</taxon>
        <taxon>Lactuca</taxon>
    </lineage>
</organism>
<evidence type="ECO:0000313" key="2">
    <source>
        <dbReference type="EMBL" id="CAH1420002.1"/>
    </source>
</evidence>
<evidence type="ECO:0000313" key="3">
    <source>
        <dbReference type="Proteomes" id="UP001157418"/>
    </source>
</evidence>
<gene>
    <name evidence="2" type="ORF">LVIROSA_LOCUS7498</name>
</gene>
<evidence type="ECO:0000256" key="1">
    <source>
        <dbReference type="SAM" id="MobiDB-lite"/>
    </source>
</evidence>
<reference evidence="2 3" key="1">
    <citation type="submission" date="2022-01" db="EMBL/GenBank/DDBJ databases">
        <authorList>
            <person name="Xiong W."/>
            <person name="Schranz E."/>
        </authorList>
    </citation>
    <scope>NUCLEOTIDE SEQUENCE [LARGE SCALE GENOMIC DNA]</scope>
</reference>